<evidence type="ECO:0000313" key="1">
    <source>
        <dbReference type="EMBL" id="KAJ4375336.1"/>
    </source>
</evidence>
<protein>
    <submittedName>
        <fullName evidence="1">Uncharacterized protein</fullName>
    </submittedName>
</protein>
<sequence length="225" mass="24893">MAKLRRNSGHETHATTNPKEAGLAQVCMSSAIYMGELCRKTVAAVTTSNLPLGNMCLFKTWTFGAGLILGYSIFAGEPSYEFQEAFSGVCEMLRKIGEANPQSKPYNETLSAFADTISAYRRKTSHKSRRMVDQYIDQILVIGVDQEASSHGDSTVAAHNTASVSRAEHGLGSCSLTSEDPTLVDLGHVDQNWFAQQTWDDEEIWENVSMQFLDSFTIDYNARIM</sequence>
<evidence type="ECO:0000313" key="2">
    <source>
        <dbReference type="Proteomes" id="UP001140560"/>
    </source>
</evidence>
<name>A0A9W9CPX3_9PLEO</name>
<accession>A0A9W9CPX3</accession>
<proteinExistence type="predicted"/>
<comment type="caution">
    <text evidence="1">The sequence shown here is derived from an EMBL/GenBank/DDBJ whole genome shotgun (WGS) entry which is preliminary data.</text>
</comment>
<gene>
    <name evidence="1" type="ORF">N0V83_002422</name>
</gene>
<dbReference type="Proteomes" id="UP001140560">
    <property type="component" value="Unassembled WGS sequence"/>
</dbReference>
<reference evidence="1" key="1">
    <citation type="submission" date="2022-10" db="EMBL/GenBank/DDBJ databases">
        <title>Tapping the CABI collections for fungal endophytes: first genome assemblies for Collariella, Neodidymelliopsis, Ascochyta clinopodiicola, Didymella pomorum, Didymosphaeria variabile, Neocosmospora piperis and Neocucurbitaria cava.</title>
        <authorList>
            <person name="Hill R."/>
        </authorList>
    </citation>
    <scope>NUCLEOTIDE SEQUENCE</scope>
    <source>
        <strain evidence="1">IMI 356814</strain>
    </source>
</reference>
<dbReference type="OrthoDB" id="4064873at2759"/>
<organism evidence="1 2">
    <name type="scientific">Neocucurbitaria cava</name>
    <dbReference type="NCBI Taxonomy" id="798079"/>
    <lineage>
        <taxon>Eukaryota</taxon>
        <taxon>Fungi</taxon>
        <taxon>Dikarya</taxon>
        <taxon>Ascomycota</taxon>
        <taxon>Pezizomycotina</taxon>
        <taxon>Dothideomycetes</taxon>
        <taxon>Pleosporomycetidae</taxon>
        <taxon>Pleosporales</taxon>
        <taxon>Pleosporineae</taxon>
        <taxon>Cucurbitariaceae</taxon>
        <taxon>Neocucurbitaria</taxon>
    </lineage>
</organism>
<dbReference type="EMBL" id="JAPEUY010000003">
    <property type="protein sequence ID" value="KAJ4375336.1"/>
    <property type="molecule type" value="Genomic_DNA"/>
</dbReference>
<keyword evidence="2" id="KW-1185">Reference proteome</keyword>
<dbReference type="AlphaFoldDB" id="A0A9W9CPX3"/>